<sequence length="217" mass="25708">MDDNTYVKPPNLEKEDEYVKPKSKKDDYVKPPKQEYSNIKESYYKIKENPYIYENKIYKDPYENPTYFGTPKVGLKFYINSYLIYSLIFGFSMFNQTKLVGLLFLAYSLFSNYTYSWYADYKKYVGGKFKWFFSPMGTVATAAASTFFLDAVDGDYNSFSLLRPGFYRKNQPILIFIILCVVVEYFKYIINFFIALVSIFTHKTTIRKYNEAVDYNN</sequence>
<keyword evidence="4" id="KW-1185">Reference proteome</keyword>
<evidence type="ECO:0000256" key="1">
    <source>
        <dbReference type="SAM" id="MobiDB-lite"/>
    </source>
</evidence>
<keyword evidence="2" id="KW-1133">Transmembrane helix</keyword>
<feature type="transmembrane region" description="Helical" evidence="2">
    <location>
        <begin position="172"/>
        <end position="200"/>
    </location>
</feature>
<gene>
    <name evidence="3" type="ORF">FYJ26_03485</name>
</gene>
<protein>
    <submittedName>
        <fullName evidence="3">Uncharacterized protein</fullName>
    </submittedName>
</protein>
<keyword evidence="2" id="KW-0812">Transmembrane</keyword>
<organism evidence="3 4">
    <name type="scientific">Anaerococcus porci</name>
    <dbReference type="NCBI Taxonomy" id="2652269"/>
    <lineage>
        <taxon>Bacteria</taxon>
        <taxon>Bacillati</taxon>
        <taxon>Bacillota</taxon>
        <taxon>Tissierellia</taxon>
        <taxon>Tissierellales</taxon>
        <taxon>Peptoniphilaceae</taxon>
        <taxon>Anaerococcus</taxon>
    </lineage>
</organism>
<dbReference type="Proteomes" id="UP000441925">
    <property type="component" value="Unassembled WGS sequence"/>
</dbReference>
<feature type="transmembrane region" description="Helical" evidence="2">
    <location>
        <begin position="77"/>
        <end position="94"/>
    </location>
</feature>
<dbReference type="EMBL" id="VULQ01000003">
    <property type="protein sequence ID" value="MSS77475.1"/>
    <property type="molecule type" value="Genomic_DNA"/>
</dbReference>
<feature type="compositionally biased region" description="Basic and acidic residues" evidence="1">
    <location>
        <begin position="11"/>
        <end position="32"/>
    </location>
</feature>
<feature type="transmembrane region" description="Helical" evidence="2">
    <location>
        <begin position="100"/>
        <end position="119"/>
    </location>
</feature>
<reference evidence="3 4" key="1">
    <citation type="submission" date="2019-08" db="EMBL/GenBank/DDBJ databases">
        <title>In-depth cultivation of the pig gut microbiome towards novel bacterial diversity and tailored functional studies.</title>
        <authorList>
            <person name="Wylensek D."/>
            <person name="Hitch T.C.A."/>
            <person name="Clavel T."/>
        </authorList>
    </citation>
    <scope>NUCLEOTIDE SEQUENCE [LARGE SCALE GENOMIC DNA]</scope>
    <source>
        <strain evidence="3 4">WCA-380-WT-2B</strain>
    </source>
</reference>
<comment type="caution">
    <text evidence="3">The sequence shown here is derived from an EMBL/GenBank/DDBJ whole genome shotgun (WGS) entry which is preliminary data.</text>
</comment>
<feature type="transmembrane region" description="Helical" evidence="2">
    <location>
        <begin position="131"/>
        <end position="152"/>
    </location>
</feature>
<feature type="region of interest" description="Disordered" evidence="1">
    <location>
        <begin position="1"/>
        <end position="32"/>
    </location>
</feature>
<dbReference type="AlphaFoldDB" id="A0A6N7VDH5"/>
<keyword evidence="2" id="KW-0472">Membrane</keyword>
<dbReference type="RefSeq" id="WP_154539647.1">
    <property type="nucleotide sequence ID" value="NZ_JAXDSU010000012.1"/>
</dbReference>
<evidence type="ECO:0000313" key="3">
    <source>
        <dbReference type="EMBL" id="MSS77475.1"/>
    </source>
</evidence>
<proteinExistence type="predicted"/>
<name>A0A6N7VDH5_9FIRM</name>
<accession>A0A6N7VDH5</accession>
<evidence type="ECO:0000313" key="4">
    <source>
        <dbReference type="Proteomes" id="UP000441925"/>
    </source>
</evidence>
<evidence type="ECO:0000256" key="2">
    <source>
        <dbReference type="SAM" id="Phobius"/>
    </source>
</evidence>